<keyword evidence="1" id="KW-0732">Signal</keyword>
<feature type="signal peptide" evidence="1">
    <location>
        <begin position="1"/>
        <end position="19"/>
    </location>
</feature>
<reference evidence="2 3" key="1">
    <citation type="submission" date="2019-10" db="EMBL/GenBank/DDBJ databases">
        <authorList>
            <person name="Dong K."/>
        </authorList>
    </citation>
    <scope>NUCLEOTIDE SEQUENCE [LARGE SCALE GENOMIC DNA]</scope>
    <source>
        <strain evidence="3">dk4302</strain>
    </source>
</reference>
<dbReference type="PROSITE" id="PS51257">
    <property type="entry name" value="PROKAR_LIPOPROTEIN"/>
    <property type="match status" value="1"/>
</dbReference>
<proteinExistence type="predicted"/>
<sequence length="415" mass="47422">MKLKLKLCSIVMACCTLGACTSPTEPEPEILIEENAELDETIPAKIPHVYITTEEAAPILSKEDYINATVQINGNAVQPDLAQSKTRIKGRGNSTWGYPKKPYRLKLDQNASIFGLPAAKDWVLLANYNDYTLMCNAVAMKIGQQLEMPFTNSIVPVDVTLNGKYIGNYMLTQQIEVKSTRVKIGDDGTLLEMDTYFDEEFKFKSANLQLPMMIKAPDIKSDAQFNSIKQEFENFEKLLTDSKFPNNGYGNLFDKQQLVNFIILNTLVGNLEINHPKSTYIHKKSGGKYTMGPIWDFDAAFGLDWEQKLYFNYVDLDLLRTSDSRVGSKFFKIFLRDPEIIQIYKTTWTNYKNNKMENLLRYVEQLAASIRESKSLDFAVWQNGSNDLPNAKKDMKVFLRKRAAYIDKYLKTVDQ</sequence>
<dbReference type="KEGG" id="sphe:GFH32_14950"/>
<dbReference type="EMBL" id="CP045652">
    <property type="protein sequence ID" value="QGA27533.1"/>
    <property type="molecule type" value="Genomic_DNA"/>
</dbReference>
<keyword evidence="3" id="KW-1185">Reference proteome</keyword>
<dbReference type="Proteomes" id="UP000326921">
    <property type="component" value="Chromosome"/>
</dbReference>
<organism evidence="2 3">
    <name type="scientific">Sphingobacterium zhuxiongii</name>
    <dbReference type="NCBI Taxonomy" id="2662364"/>
    <lineage>
        <taxon>Bacteria</taxon>
        <taxon>Pseudomonadati</taxon>
        <taxon>Bacteroidota</taxon>
        <taxon>Sphingobacteriia</taxon>
        <taxon>Sphingobacteriales</taxon>
        <taxon>Sphingobacteriaceae</taxon>
        <taxon>Sphingobacterium</taxon>
    </lineage>
</organism>
<accession>A0A5Q0QDE6</accession>
<evidence type="ECO:0000256" key="1">
    <source>
        <dbReference type="SAM" id="SignalP"/>
    </source>
</evidence>
<keyword evidence="2" id="KW-0946">Virion</keyword>
<dbReference type="InterPro" id="IPR014867">
    <property type="entry name" value="Spore_coat_CotH_CotH2/3/7"/>
</dbReference>
<protein>
    <submittedName>
        <fullName evidence="2">Spore coat protein CotH</fullName>
    </submittedName>
</protein>
<feature type="chain" id="PRO_5024850807" evidence="1">
    <location>
        <begin position="20"/>
        <end position="415"/>
    </location>
</feature>
<keyword evidence="2" id="KW-0167">Capsid protein</keyword>
<dbReference type="AlphaFoldDB" id="A0A5Q0QDE6"/>
<evidence type="ECO:0000313" key="2">
    <source>
        <dbReference type="EMBL" id="QGA27533.1"/>
    </source>
</evidence>
<evidence type="ECO:0000313" key="3">
    <source>
        <dbReference type="Proteomes" id="UP000326921"/>
    </source>
</evidence>
<name>A0A5Q0QDE6_9SPHI</name>
<gene>
    <name evidence="2" type="ORF">GFH32_14950</name>
</gene>
<dbReference type="RefSeq" id="WP_153512369.1">
    <property type="nucleotide sequence ID" value="NZ_CP045652.1"/>
</dbReference>
<dbReference type="Pfam" id="PF08757">
    <property type="entry name" value="CotH"/>
    <property type="match status" value="1"/>
</dbReference>